<accession>A0A6I8NE51</accession>
<keyword evidence="3" id="KW-1185">Reference proteome</keyword>
<feature type="repeat" description="RCC1" evidence="1">
    <location>
        <begin position="6"/>
        <end position="57"/>
    </location>
</feature>
<dbReference type="InterPro" id="IPR000408">
    <property type="entry name" value="Reg_chr_condens"/>
</dbReference>
<dbReference type="Gene3D" id="2.130.10.30">
    <property type="entry name" value="Regulator of chromosome condensation 1/beta-lactamase-inhibitor protein II"/>
    <property type="match status" value="1"/>
</dbReference>
<evidence type="ECO:0000313" key="3">
    <source>
        <dbReference type="Proteomes" id="UP000002279"/>
    </source>
</evidence>
<sequence length="113" mass="12332">ILAGNGQVLTCGSNSFGQLGIPQRTARCIVPQVIKTLKEKVMNVAAGLRQALAATNRGLVLQWDTDMASQAKRASPSASIPSIFDTQRALQSDRSRQYKSNQELMLVHVILWP</sequence>
<reference evidence="2" key="2">
    <citation type="submission" date="2025-08" db="UniProtKB">
        <authorList>
            <consortium name="Ensembl"/>
        </authorList>
    </citation>
    <scope>IDENTIFICATION</scope>
    <source>
        <strain evidence="2">Glennie</strain>
    </source>
</reference>
<proteinExistence type="predicted"/>
<evidence type="ECO:0000256" key="1">
    <source>
        <dbReference type="PROSITE-ProRule" id="PRU00235"/>
    </source>
</evidence>
<dbReference type="AlphaFoldDB" id="A0A6I8NE51"/>
<dbReference type="Ensembl" id="ENSOANT00000052641.1">
    <property type="protein sequence ID" value="ENSOANP00000039004.1"/>
    <property type="gene ID" value="ENSOANG00000049897.1"/>
</dbReference>
<dbReference type="Pfam" id="PF00415">
    <property type="entry name" value="RCC1"/>
    <property type="match status" value="1"/>
</dbReference>
<dbReference type="InParanoid" id="A0A6I8NE51"/>
<name>A0A6I8NE51_ORNAN</name>
<reference evidence="2" key="3">
    <citation type="submission" date="2025-09" db="UniProtKB">
        <authorList>
            <consortium name="Ensembl"/>
        </authorList>
    </citation>
    <scope>IDENTIFICATION</scope>
    <source>
        <strain evidence="2">Glennie</strain>
    </source>
</reference>
<dbReference type="SUPFAM" id="SSF50985">
    <property type="entry name" value="RCC1/BLIP-II"/>
    <property type="match status" value="1"/>
</dbReference>
<evidence type="ECO:0000313" key="2">
    <source>
        <dbReference type="Ensembl" id="ENSOANP00000039004.1"/>
    </source>
</evidence>
<reference evidence="2 3" key="1">
    <citation type="journal article" date="2008" name="Nature">
        <title>Genome analysis of the platypus reveals unique signatures of evolution.</title>
        <authorList>
            <person name="Warren W.C."/>
            <person name="Hillier L.W."/>
            <person name="Marshall Graves J.A."/>
            <person name="Birney E."/>
            <person name="Ponting C.P."/>
            <person name="Grutzner F."/>
            <person name="Belov K."/>
            <person name="Miller W."/>
            <person name="Clarke L."/>
            <person name="Chinwalla A.T."/>
            <person name="Yang S.P."/>
            <person name="Heger A."/>
            <person name="Locke D.P."/>
            <person name="Miethke P."/>
            <person name="Waters P.D."/>
            <person name="Veyrunes F."/>
            <person name="Fulton L."/>
            <person name="Fulton B."/>
            <person name="Graves T."/>
            <person name="Wallis J."/>
            <person name="Puente X.S."/>
            <person name="Lopez-Otin C."/>
            <person name="Ordonez G.R."/>
            <person name="Eichler E.E."/>
            <person name="Chen L."/>
            <person name="Cheng Z."/>
            <person name="Deakin J.E."/>
            <person name="Alsop A."/>
            <person name="Thompson K."/>
            <person name="Kirby P."/>
            <person name="Papenfuss A.T."/>
            <person name="Wakefield M.J."/>
            <person name="Olender T."/>
            <person name="Lancet D."/>
            <person name="Huttley G.A."/>
            <person name="Smit A.F."/>
            <person name="Pask A."/>
            <person name="Temple-Smith P."/>
            <person name="Batzer M.A."/>
            <person name="Walker J.A."/>
            <person name="Konkel M.K."/>
            <person name="Harris R.S."/>
            <person name="Whittington C.M."/>
            <person name="Wong E.S."/>
            <person name="Gemmell N.J."/>
            <person name="Buschiazzo E."/>
            <person name="Vargas Jentzsch I.M."/>
            <person name="Merkel A."/>
            <person name="Schmitz J."/>
            <person name="Zemann A."/>
            <person name="Churakov G."/>
            <person name="Kriegs J.O."/>
            <person name="Brosius J."/>
            <person name="Murchison E.P."/>
            <person name="Sachidanandam R."/>
            <person name="Smith C."/>
            <person name="Hannon G.J."/>
            <person name="Tsend-Ayush E."/>
            <person name="McMillan D."/>
            <person name="Attenborough R."/>
            <person name="Rens W."/>
            <person name="Ferguson-Smith M."/>
            <person name="Lefevre C.M."/>
            <person name="Sharp J.A."/>
            <person name="Nicholas K.R."/>
            <person name="Ray D.A."/>
            <person name="Kube M."/>
            <person name="Reinhardt R."/>
            <person name="Pringle T.H."/>
            <person name="Taylor J."/>
            <person name="Jones R.C."/>
            <person name="Nixon B."/>
            <person name="Dacheux J.L."/>
            <person name="Niwa H."/>
            <person name="Sekita Y."/>
            <person name="Huang X."/>
            <person name="Stark A."/>
            <person name="Kheradpour P."/>
            <person name="Kellis M."/>
            <person name="Flicek P."/>
            <person name="Chen Y."/>
            <person name="Webber C."/>
            <person name="Hardison R."/>
            <person name="Nelson J."/>
            <person name="Hallsworth-Pepin K."/>
            <person name="Delehaunty K."/>
            <person name="Markovic C."/>
            <person name="Minx P."/>
            <person name="Feng Y."/>
            <person name="Kremitzki C."/>
            <person name="Mitreva M."/>
            <person name="Glasscock J."/>
            <person name="Wylie T."/>
            <person name="Wohldmann P."/>
            <person name="Thiru P."/>
            <person name="Nhan M.N."/>
            <person name="Pohl C.S."/>
            <person name="Smith S.M."/>
            <person name="Hou S."/>
            <person name="Nefedov M."/>
            <person name="de Jong P.J."/>
            <person name="Renfree M.B."/>
            <person name="Mardis E.R."/>
            <person name="Wilson R.K."/>
        </authorList>
    </citation>
    <scope>NUCLEOTIDE SEQUENCE [LARGE SCALE GENOMIC DNA]</scope>
    <source>
        <strain evidence="2 3">Glennie</strain>
    </source>
</reference>
<dbReference type="GeneTree" id="ENSGT00940000160684"/>
<dbReference type="InterPro" id="IPR009091">
    <property type="entry name" value="RCC1/BLIP-II"/>
</dbReference>
<dbReference type="PROSITE" id="PS50012">
    <property type="entry name" value="RCC1_3"/>
    <property type="match status" value="1"/>
</dbReference>
<dbReference type="Proteomes" id="UP000002279">
    <property type="component" value="Chromosome 1"/>
</dbReference>
<protein>
    <submittedName>
        <fullName evidence="2">Uncharacterized protein</fullName>
    </submittedName>
</protein>
<organism evidence="2 3">
    <name type="scientific">Ornithorhynchus anatinus</name>
    <name type="common">Duckbill platypus</name>
    <dbReference type="NCBI Taxonomy" id="9258"/>
    <lineage>
        <taxon>Eukaryota</taxon>
        <taxon>Metazoa</taxon>
        <taxon>Chordata</taxon>
        <taxon>Craniata</taxon>
        <taxon>Vertebrata</taxon>
        <taxon>Euteleostomi</taxon>
        <taxon>Mammalia</taxon>
        <taxon>Monotremata</taxon>
        <taxon>Ornithorhynchidae</taxon>
        <taxon>Ornithorhynchus</taxon>
    </lineage>
</organism>